<proteinExistence type="predicted"/>
<accession>A0A3N6LUS0</accession>
<evidence type="ECO:0000256" key="1">
    <source>
        <dbReference type="SAM" id="MobiDB-lite"/>
    </source>
</evidence>
<evidence type="ECO:0000313" key="2">
    <source>
        <dbReference type="EMBL" id="RQG92437.1"/>
    </source>
</evidence>
<protein>
    <submittedName>
        <fullName evidence="2">Uncharacterized protein</fullName>
    </submittedName>
</protein>
<evidence type="ECO:0000313" key="3">
    <source>
        <dbReference type="Proteomes" id="UP000282323"/>
    </source>
</evidence>
<dbReference type="AlphaFoldDB" id="A0A3N6LUS0"/>
<feature type="compositionally biased region" description="Polar residues" evidence="1">
    <location>
        <begin position="1"/>
        <end position="12"/>
    </location>
</feature>
<sequence length="110" mass="12593">MDLLNRGNSRSANDAGGETQTEETYDYGSMSDEEFWSTIRAENAALLGVSEERVDEMSFAEIEERLEIETDEPRFPMGSREGYRDVGSYEVLSEDDYEARKKAVERFLTD</sequence>
<feature type="compositionally biased region" description="Acidic residues" evidence="1">
    <location>
        <begin position="20"/>
        <end position="29"/>
    </location>
</feature>
<dbReference type="Proteomes" id="UP000282323">
    <property type="component" value="Unassembled WGS sequence"/>
</dbReference>
<dbReference type="RefSeq" id="WP_124196754.1">
    <property type="nucleotide sequence ID" value="NZ_REGA01000016.1"/>
</dbReference>
<name>A0A3N6LUS0_NATCH</name>
<gene>
    <name evidence="2" type="ORF">EA473_16825</name>
</gene>
<reference evidence="2 3" key="1">
    <citation type="submission" date="2018-10" db="EMBL/GenBank/DDBJ databases">
        <title>Natrarchaeobius chitinivorans gen. nov., sp. nov., and Natrarchaeobius haloalkaliphilus sp. nov., alkaliphilic, chitin-utilizing haloarchaea from hypersaline alkaline lakes.</title>
        <authorList>
            <person name="Sorokin D.Y."/>
            <person name="Elcheninov A.G."/>
            <person name="Kostrikina N.A."/>
            <person name="Bale N.J."/>
            <person name="Sinninghe Damste J.S."/>
            <person name="Khijniak T.V."/>
            <person name="Kublanov I.V."/>
            <person name="Toshchakov S.V."/>
        </authorList>
    </citation>
    <scope>NUCLEOTIDE SEQUENCE [LARGE SCALE GENOMIC DNA]</scope>
    <source>
        <strain evidence="2 3">AArcht4T</strain>
    </source>
</reference>
<feature type="region of interest" description="Disordered" evidence="1">
    <location>
        <begin position="1"/>
        <end position="29"/>
    </location>
</feature>
<organism evidence="2 3">
    <name type="scientific">Natrarchaeobius chitinivorans</name>
    <dbReference type="NCBI Taxonomy" id="1679083"/>
    <lineage>
        <taxon>Archaea</taxon>
        <taxon>Methanobacteriati</taxon>
        <taxon>Methanobacteriota</taxon>
        <taxon>Stenosarchaea group</taxon>
        <taxon>Halobacteria</taxon>
        <taxon>Halobacteriales</taxon>
        <taxon>Natrialbaceae</taxon>
        <taxon>Natrarchaeobius</taxon>
    </lineage>
</organism>
<comment type="caution">
    <text evidence="2">The sequence shown here is derived from an EMBL/GenBank/DDBJ whole genome shotgun (WGS) entry which is preliminary data.</text>
</comment>
<dbReference type="EMBL" id="REGA01000016">
    <property type="protein sequence ID" value="RQG92437.1"/>
    <property type="molecule type" value="Genomic_DNA"/>
</dbReference>
<keyword evidence="3" id="KW-1185">Reference proteome</keyword>